<sequence length="257" mass="29820">MDHHAPFRIEKNRRNGKAMSKLSSHSTSTQHQNRIHKHKHTNPPNSNTVSSAEPASSPHIKTQSRKYWRTNKNKNKDKKYTKPPFKPTTPFTKQNKNRSFLTNPTPTPAAAVVVVVNDHLEQKRRERAAWFAVNAARTWHDDDAPTVFLDYGEDVVVPSKPVRFEQRSGSAGRGGVEQQQQQQEEVVEEVVAEEQEDASKEESKMEWTKGNYEEHASAEEYKMEWWTKGNYNDDDDFDLWRDEDRIDWGDDDDDDDV</sequence>
<proteinExistence type="predicted"/>
<feature type="compositionally biased region" description="Basic residues" evidence="1">
    <location>
        <begin position="62"/>
        <end position="81"/>
    </location>
</feature>
<feature type="region of interest" description="Disordered" evidence="1">
    <location>
        <begin position="165"/>
        <end position="214"/>
    </location>
</feature>
<feature type="compositionally biased region" description="Basic and acidic residues" evidence="1">
    <location>
        <begin position="1"/>
        <end position="13"/>
    </location>
</feature>
<feature type="compositionally biased region" description="Basic and acidic residues" evidence="1">
    <location>
        <begin position="197"/>
        <end position="214"/>
    </location>
</feature>
<dbReference type="Proteomes" id="UP000244855">
    <property type="component" value="Unassembled WGS sequence"/>
</dbReference>
<organism evidence="2 3">
    <name type="scientific">Periconia macrospinosa</name>
    <dbReference type="NCBI Taxonomy" id="97972"/>
    <lineage>
        <taxon>Eukaryota</taxon>
        <taxon>Fungi</taxon>
        <taxon>Dikarya</taxon>
        <taxon>Ascomycota</taxon>
        <taxon>Pezizomycotina</taxon>
        <taxon>Dothideomycetes</taxon>
        <taxon>Pleosporomycetidae</taxon>
        <taxon>Pleosporales</taxon>
        <taxon>Massarineae</taxon>
        <taxon>Periconiaceae</taxon>
        <taxon>Periconia</taxon>
    </lineage>
</organism>
<evidence type="ECO:0000313" key="2">
    <source>
        <dbReference type="EMBL" id="PVH96230.1"/>
    </source>
</evidence>
<gene>
    <name evidence="2" type="ORF">DM02DRAFT_659400</name>
</gene>
<keyword evidence="3" id="KW-1185">Reference proteome</keyword>
<protein>
    <submittedName>
        <fullName evidence="2">Uncharacterized protein</fullName>
    </submittedName>
</protein>
<feature type="region of interest" description="Disordered" evidence="1">
    <location>
        <begin position="1"/>
        <end position="97"/>
    </location>
</feature>
<dbReference type="EMBL" id="KZ805470">
    <property type="protein sequence ID" value="PVH96230.1"/>
    <property type="molecule type" value="Genomic_DNA"/>
</dbReference>
<feature type="compositionally biased region" description="Polar residues" evidence="1">
    <location>
        <begin position="21"/>
        <end position="32"/>
    </location>
</feature>
<evidence type="ECO:0000256" key="1">
    <source>
        <dbReference type="SAM" id="MobiDB-lite"/>
    </source>
</evidence>
<reference evidence="2 3" key="1">
    <citation type="journal article" date="2018" name="Sci. Rep.">
        <title>Comparative genomics provides insights into the lifestyle and reveals functional heterogeneity of dark septate endophytic fungi.</title>
        <authorList>
            <person name="Knapp D.G."/>
            <person name="Nemeth J.B."/>
            <person name="Barry K."/>
            <person name="Hainaut M."/>
            <person name="Henrissat B."/>
            <person name="Johnson J."/>
            <person name="Kuo A."/>
            <person name="Lim J.H.P."/>
            <person name="Lipzen A."/>
            <person name="Nolan M."/>
            <person name="Ohm R.A."/>
            <person name="Tamas L."/>
            <person name="Grigoriev I.V."/>
            <person name="Spatafora J.W."/>
            <person name="Nagy L.G."/>
            <person name="Kovacs G.M."/>
        </authorList>
    </citation>
    <scope>NUCLEOTIDE SEQUENCE [LARGE SCALE GENOMIC DNA]</scope>
    <source>
        <strain evidence="2 3">DSE2036</strain>
    </source>
</reference>
<feature type="compositionally biased region" description="Acidic residues" evidence="1">
    <location>
        <begin position="185"/>
        <end position="196"/>
    </location>
</feature>
<name>A0A2V1DDP5_9PLEO</name>
<dbReference type="AlphaFoldDB" id="A0A2V1DDP5"/>
<evidence type="ECO:0000313" key="3">
    <source>
        <dbReference type="Proteomes" id="UP000244855"/>
    </source>
</evidence>
<accession>A0A2V1DDP5</accession>
<feature type="compositionally biased region" description="Polar residues" evidence="1">
    <location>
        <begin position="42"/>
        <end position="54"/>
    </location>
</feature>